<organism evidence="2 3">
    <name type="scientific">Nesterenkonia salmonea</name>
    <dbReference type="NCBI Taxonomy" id="1804987"/>
    <lineage>
        <taxon>Bacteria</taxon>
        <taxon>Bacillati</taxon>
        <taxon>Actinomycetota</taxon>
        <taxon>Actinomycetes</taxon>
        <taxon>Micrococcales</taxon>
        <taxon>Micrococcaceae</taxon>
        <taxon>Nesterenkonia</taxon>
    </lineage>
</organism>
<evidence type="ECO:0000313" key="3">
    <source>
        <dbReference type="Proteomes" id="UP000310458"/>
    </source>
</evidence>
<evidence type="ECO:0000313" key="2">
    <source>
        <dbReference type="EMBL" id="TLP98492.1"/>
    </source>
</evidence>
<proteinExistence type="predicted"/>
<dbReference type="OrthoDB" id="4965532at2"/>
<accession>A0A5R9BEG1</accession>
<feature type="compositionally biased region" description="Basic and acidic residues" evidence="1">
    <location>
        <begin position="86"/>
        <end position="100"/>
    </location>
</feature>
<comment type="caution">
    <text evidence="2">The sequence shown here is derived from an EMBL/GenBank/DDBJ whole genome shotgun (WGS) entry which is preliminary data.</text>
</comment>
<name>A0A5R9BEG1_9MICC</name>
<sequence length="109" mass="12307">MPWFAWIAIVAILVFGITQIISMATGRPLPGGSDDDEVKKLRKRVDELETGSDSAEIEHSIPSKSEVNLAAEDRWRIEMLEARLEELEKNRKDNDNEDPKPGTPRPPQL</sequence>
<protein>
    <submittedName>
        <fullName evidence="2">Uncharacterized protein</fullName>
    </submittedName>
</protein>
<evidence type="ECO:0000256" key="1">
    <source>
        <dbReference type="SAM" id="MobiDB-lite"/>
    </source>
</evidence>
<gene>
    <name evidence="2" type="ORF">FEF26_04870</name>
</gene>
<feature type="region of interest" description="Disordered" evidence="1">
    <location>
        <begin position="86"/>
        <end position="109"/>
    </location>
</feature>
<dbReference type="Proteomes" id="UP000310458">
    <property type="component" value="Unassembled WGS sequence"/>
</dbReference>
<dbReference type="EMBL" id="VAVZ01000009">
    <property type="protein sequence ID" value="TLP98492.1"/>
    <property type="molecule type" value="Genomic_DNA"/>
</dbReference>
<keyword evidence="3" id="KW-1185">Reference proteome</keyword>
<reference evidence="2 3" key="1">
    <citation type="submission" date="2019-05" db="EMBL/GenBank/DDBJ databases">
        <title>Nesterenkonia sp. GY074 isolated from the Southern Atlantic Ocean.</title>
        <authorList>
            <person name="Zhang G."/>
        </authorList>
    </citation>
    <scope>NUCLEOTIDE SEQUENCE [LARGE SCALE GENOMIC DNA]</scope>
    <source>
        <strain evidence="2 3">GY074</strain>
    </source>
</reference>
<dbReference type="AlphaFoldDB" id="A0A5R9BEG1"/>
<dbReference type="RefSeq" id="WP_138252415.1">
    <property type="nucleotide sequence ID" value="NZ_VAVZ01000009.1"/>
</dbReference>